<accession>A0A2K8U7F6</accession>
<dbReference type="RefSeq" id="WP_236848869.1">
    <property type="nucleotide sequence ID" value="NZ_CP020370.1"/>
</dbReference>
<reference evidence="1 2" key="1">
    <citation type="submission" date="2017-03" db="EMBL/GenBank/DDBJ databases">
        <title>Complete genome sequence of Candidatus 'Thiodictyon syntrophicum' sp. nov. strain Cad16T, a photolithoautotroph purple sulfur bacterium isolated from an alpine meromictic lake.</title>
        <authorList>
            <person name="Luedin S.M."/>
            <person name="Pothier J.F."/>
            <person name="Danza F."/>
            <person name="Storelli N."/>
            <person name="Wittwer M."/>
            <person name="Tonolla M."/>
        </authorList>
    </citation>
    <scope>NUCLEOTIDE SEQUENCE [LARGE SCALE GENOMIC DNA]</scope>
    <source>
        <strain evidence="1 2">Cad16T</strain>
    </source>
</reference>
<organism evidence="1 2">
    <name type="scientific">Candidatus Thiodictyon syntrophicum</name>
    <dbReference type="NCBI Taxonomy" id="1166950"/>
    <lineage>
        <taxon>Bacteria</taxon>
        <taxon>Pseudomonadati</taxon>
        <taxon>Pseudomonadota</taxon>
        <taxon>Gammaproteobacteria</taxon>
        <taxon>Chromatiales</taxon>
        <taxon>Chromatiaceae</taxon>
        <taxon>Thiodictyon</taxon>
    </lineage>
</organism>
<proteinExistence type="predicted"/>
<dbReference type="Gene3D" id="3.40.50.10140">
    <property type="entry name" value="Toll/interleukin-1 receptor homology (TIR) domain"/>
    <property type="match status" value="1"/>
</dbReference>
<protein>
    <recommendedName>
        <fullName evidence="3">TIR domain-containing protein</fullName>
    </recommendedName>
</protein>
<evidence type="ECO:0000313" key="1">
    <source>
        <dbReference type="EMBL" id="AUB81493.1"/>
    </source>
</evidence>
<dbReference type="KEGG" id="tsy:THSYN_11375"/>
<dbReference type="SUPFAM" id="SSF52200">
    <property type="entry name" value="Toll/Interleukin receptor TIR domain"/>
    <property type="match status" value="1"/>
</dbReference>
<dbReference type="EMBL" id="CP020370">
    <property type="protein sequence ID" value="AUB81493.1"/>
    <property type="molecule type" value="Genomic_DNA"/>
</dbReference>
<dbReference type="Proteomes" id="UP000232638">
    <property type="component" value="Chromosome"/>
</dbReference>
<evidence type="ECO:0008006" key="3">
    <source>
        <dbReference type="Google" id="ProtNLM"/>
    </source>
</evidence>
<gene>
    <name evidence="1" type="ORF">THSYN_11375</name>
</gene>
<dbReference type="InterPro" id="IPR035897">
    <property type="entry name" value="Toll_tir_struct_dom_sf"/>
</dbReference>
<dbReference type="AlphaFoldDB" id="A0A2K8U7F6"/>
<name>A0A2K8U7F6_9GAMM</name>
<keyword evidence="2" id="KW-1185">Reference proteome</keyword>
<sequence length="158" mass="16821">MIRQAIEDADAYAILISPAALQSEWVHRELRHAIEVRNRRARSGGAGRLGRLLLRLTGRTGKGRAGGVDYPIIPLSLDGTRLLALKDLLGATPLYCALSGAPGGVEAALDAILVALGRRLPADRPATAAPPDEPLEELVLELTDLRFHEADGLRPAGL</sequence>
<evidence type="ECO:0000313" key="2">
    <source>
        <dbReference type="Proteomes" id="UP000232638"/>
    </source>
</evidence>